<proteinExistence type="inferred from homology"/>
<dbReference type="GO" id="GO:0005886">
    <property type="term" value="C:plasma membrane"/>
    <property type="evidence" value="ECO:0007669"/>
    <property type="project" value="UniProtKB-SubCell"/>
</dbReference>
<evidence type="ECO:0000256" key="2">
    <source>
        <dbReference type="ARBA" id="ARBA00009142"/>
    </source>
</evidence>
<dbReference type="PANTHER" id="PTHR30269:SF0">
    <property type="entry name" value="MEMBRANE TRANSPORTER PROTEIN YFCA-RELATED"/>
    <property type="match status" value="1"/>
</dbReference>
<feature type="transmembrane region" description="Helical" evidence="8">
    <location>
        <begin position="7"/>
        <end position="36"/>
    </location>
</feature>
<evidence type="ECO:0000256" key="7">
    <source>
        <dbReference type="ARBA" id="ARBA00023136"/>
    </source>
</evidence>
<evidence type="ECO:0000256" key="5">
    <source>
        <dbReference type="ARBA" id="ARBA00022692"/>
    </source>
</evidence>
<dbReference type="AlphaFoldDB" id="A0A7D6VCS0"/>
<comment type="subcellular location">
    <subcellularLocation>
        <location evidence="1 8">Cell membrane</location>
        <topology evidence="1 8">Multi-pass membrane protein</topology>
    </subcellularLocation>
</comment>
<evidence type="ECO:0000313" key="10">
    <source>
        <dbReference type="Proteomes" id="UP000515512"/>
    </source>
</evidence>
<dbReference type="RefSeq" id="WP_181580420.1">
    <property type="nucleotide sequence ID" value="NZ_CP059399.1"/>
</dbReference>
<evidence type="ECO:0000313" key="9">
    <source>
        <dbReference type="EMBL" id="QLY29215.1"/>
    </source>
</evidence>
<evidence type="ECO:0000256" key="1">
    <source>
        <dbReference type="ARBA" id="ARBA00004651"/>
    </source>
</evidence>
<feature type="transmembrane region" description="Helical" evidence="8">
    <location>
        <begin position="100"/>
        <end position="118"/>
    </location>
</feature>
<feature type="transmembrane region" description="Helical" evidence="8">
    <location>
        <begin position="226"/>
        <end position="244"/>
    </location>
</feature>
<dbReference type="EMBL" id="CP059399">
    <property type="protein sequence ID" value="QLY29215.1"/>
    <property type="molecule type" value="Genomic_DNA"/>
</dbReference>
<sequence length="245" mass="24752">MSVWEFVGLAVVGYVTGVVGFVTGMASIVSFPALLAFGLSPVAANATNTVSLIAIGVGATARAGEEIKGRGRELYEWIALSAVGGAVGAALLLIGSDAVFAAVVPFLVALGGVALLLQPRILALHDHRHAGIFTVVGLFAVSIYVGYFGAGGGVLFVALLLLTRAESIHSATVLKSFFLGIANLVAAIGFAFFAPVHWGVAAALALGALAGGWSGPPVAKLIPADVMRIGVGVGALGLAAWLFFR</sequence>
<accession>A0A7D6VCS0</accession>
<keyword evidence="3" id="KW-0813">Transport</keyword>
<keyword evidence="5 8" id="KW-0812">Transmembrane</keyword>
<dbReference type="InterPro" id="IPR052017">
    <property type="entry name" value="TSUP"/>
</dbReference>
<dbReference type="PANTHER" id="PTHR30269">
    <property type="entry name" value="TRANSMEMBRANE PROTEIN YFCA"/>
    <property type="match status" value="1"/>
</dbReference>
<feature type="transmembrane region" description="Helical" evidence="8">
    <location>
        <begin position="173"/>
        <end position="193"/>
    </location>
</feature>
<comment type="similarity">
    <text evidence="2 8">Belongs to the 4-toluene sulfonate uptake permease (TSUP) (TC 2.A.102) family.</text>
</comment>
<organism evidence="9 10">
    <name type="scientific">Nocardia huaxiensis</name>
    <dbReference type="NCBI Taxonomy" id="2755382"/>
    <lineage>
        <taxon>Bacteria</taxon>
        <taxon>Bacillati</taxon>
        <taxon>Actinomycetota</taxon>
        <taxon>Actinomycetes</taxon>
        <taxon>Mycobacteriales</taxon>
        <taxon>Nocardiaceae</taxon>
        <taxon>Nocardia</taxon>
    </lineage>
</organism>
<gene>
    <name evidence="9" type="ORF">H0264_28580</name>
</gene>
<feature type="transmembrane region" description="Helical" evidence="8">
    <location>
        <begin position="74"/>
        <end position="94"/>
    </location>
</feature>
<evidence type="ECO:0000256" key="6">
    <source>
        <dbReference type="ARBA" id="ARBA00022989"/>
    </source>
</evidence>
<name>A0A7D6VCS0_9NOCA</name>
<reference evidence="9 10" key="1">
    <citation type="submission" date="2020-07" db="EMBL/GenBank/DDBJ databases">
        <authorList>
            <person name="Zhuang K."/>
            <person name="Ran Y."/>
        </authorList>
    </citation>
    <scope>NUCLEOTIDE SEQUENCE [LARGE SCALE GENOMIC DNA]</scope>
    <source>
        <strain evidence="9 10">WCH-YHL-001</strain>
    </source>
</reference>
<keyword evidence="6 8" id="KW-1133">Transmembrane helix</keyword>
<feature type="transmembrane region" description="Helical" evidence="8">
    <location>
        <begin position="130"/>
        <end position="161"/>
    </location>
</feature>
<evidence type="ECO:0000256" key="4">
    <source>
        <dbReference type="ARBA" id="ARBA00022475"/>
    </source>
</evidence>
<feature type="transmembrane region" description="Helical" evidence="8">
    <location>
        <begin position="42"/>
        <end position="62"/>
    </location>
</feature>
<dbReference type="Pfam" id="PF01925">
    <property type="entry name" value="TauE"/>
    <property type="match status" value="1"/>
</dbReference>
<dbReference type="KEGG" id="nhu:H0264_28580"/>
<keyword evidence="4 8" id="KW-1003">Cell membrane</keyword>
<evidence type="ECO:0000256" key="3">
    <source>
        <dbReference type="ARBA" id="ARBA00022448"/>
    </source>
</evidence>
<keyword evidence="7 8" id="KW-0472">Membrane</keyword>
<dbReference type="InterPro" id="IPR002781">
    <property type="entry name" value="TM_pro_TauE-like"/>
</dbReference>
<evidence type="ECO:0000256" key="8">
    <source>
        <dbReference type="RuleBase" id="RU363041"/>
    </source>
</evidence>
<protein>
    <recommendedName>
        <fullName evidence="8">Probable membrane transporter protein</fullName>
    </recommendedName>
</protein>
<feature type="transmembrane region" description="Helical" evidence="8">
    <location>
        <begin position="198"/>
        <end position="214"/>
    </location>
</feature>
<dbReference type="Proteomes" id="UP000515512">
    <property type="component" value="Chromosome"/>
</dbReference>
<keyword evidence="10" id="KW-1185">Reference proteome</keyword>